<reference evidence="3 4" key="1">
    <citation type="submission" date="2013-02" db="EMBL/GenBank/DDBJ databases">
        <title>The Genome Annotation of Plasmodium falciparum Vietnam Oak-Knoll (FVO).</title>
        <authorList>
            <consortium name="The Broad Institute Genome Sequencing Platform"/>
            <consortium name="The Broad Institute Genome Sequencing Center for Infectious Disease"/>
            <person name="Neafsey D."/>
            <person name="Hoffman S."/>
            <person name="Volkman S."/>
            <person name="Rosenthal P."/>
            <person name="Walker B."/>
            <person name="Young S.K."/>
            <person name="Zeng Q."/>
            <person name="Gargeya S."/>
            <person name="Fitzgerald M."/>
            <person name="Haas B."/>
            <person name="Abouelleil A."/>
            <person name="Allen A.W."/>
            <person name="Alvarado L."/>
            <person name="Arachchi H.M."/>
            <person name="Berlin A.M."/>
            <person name="Chapman S.B."/>
            <person name="Gainer-Dewar J."/>
            <person name="Goldberg J."/>
            <person name="Griggs A."/>
            <person name="Gujja S."/>
            <person name="Hansen M."/>
            <person name="Howarth C."/>
            <person name="Imamovic A."/>
            <person name="Ireland A."/>
            <person name="Larimer J."/>
            <person name="McCowan C."/>
            <person name="Murphy C."/>
            <person name="Pearson M."/>
            <person name="Poon T.W."/>
            <person name="Priest M."/>
            <person name="Roberts A."/>
            <person name="Saif S."/>
            <person name="Shea T."/>
            <person name="Sisk P."/>
            <person name="Sykes S."/>
            <person name="Wortman J."/>
            <person name="Nusbaum C."/>
            <person name="Birren B."/>
        </authorList>
    </citation>
    <scope>NUCLEOTIDE SEQUENCE [LARGE SCALE GENOMIC DNA]</scope>
    <source>
        <strain evidence="4">Vietnam Oak-Knoll (FVO)</strain>
    </source>
</reference>
<feature type="region of interest" description="Disordered" evidence="1">
    <location>
        <begin position="37"/>
        <end position="78"/>
    </location>
</feature>
<dbReference type="Proteomes" id="UP000030690">
    <property type="component" value="Unassembled WGS sequence"/>
</dbReference>
<protein>
    <submittedName>
        <fullName evidence="3">Uncharacterized protein</fullName>
    </submittedName>
</protein>
<name>A0A024V741_PLAFA</name>
<feature type="compositionally biased region" description="Low complexity" evidence="1">
    <location>
        <begin position="37"/>
        <end position="48"/>
    </location>
</feature>
<dbReference type="AlphaFoldDB" id="A0A024V741"/>
<keyword evidence="2" id="KW-0812">Transmembrane</keyword>
<evidence type="ECO:0000256" key="1">
    <source>
        <dbReference type="SAM" id="MobiDB-lite"/>
    </source>
</evidence>
<evidence type="ECO:0000313" key="4">
    <source>
        <dbReference type="Proteomes" id="UP000030690"/>
    </source>
</evidence>
<gene>
    <name evidence="3" type="ORF">PFFVO_03066</name>
</gene>
<accession>A0A024V741</accession>
<proteinExistence type="predicted"/>
<organism evidence="3 4">
    <name type="scientific">Plasmodium falciparum Vietnam Oak-Knoll</name>
    <name type="common">FVO</name>
    <dbReference type="NCBI Taxonomy" id="1036723"/>
    <lineage>
        <taxon>Eukaryota</taxon>
        <taxon>Sar</taxon>
        <taxon>Alveolata</taxon>
        <taxon>Apicomplexa</taxon>
        <taxon>Aconoidasida</taxon>
        <taxon>Haemosporida</taxon>
        <taxon>Plasmodiidae</taxon>
        <taxon>Plasmodium</taxon>
        <taxon>Plasmodium (Laverania)</taxon>
    </lineage>
</organism>
<keyword evidence="2" id="KW-0472">Membrane</keyword>
<evidence type="ECO:0000256" key="2">
    <source>
        <dbReference type="SAM" id="Phobius"/>
    </source>
</evidence>
<sequence length="109" mass="12910">MKHILYISFYFILVNLLIFHINGKIIKNSEKDEIIKSNLRSGSSNSRNRINEEKHEKKHVLSHNSYEKTKNNENNKFFDKDKELTMSNVKNVSQTNFKSLLRNLGREIN</sequence>
<evidence type="ECO:0000313" key="3">
    <source>
        <dbReference type="EMBL" id="ETW18030.1"/>
    </source>
</evidence>
<dbReference type="EMBL" id="KI925081">
    <property type="protein sequence ID" value="ETW18030.1"/>
    <property type="molecule type" value="Genomic_DNA"/>
</dbReference>
<reference evidence="3 4" key="2">
    <citation type="submission" date="2013-02" db="EMBL/GenBank/DDBJ databases">
        <title>The Genome Sequence of Plasmodium falciparum Vietnam Oak-Knoll (FVO).</title>
        <authorList>
            <consortium name="The Broad Institute Genome Sequencing Platform"/>
            <consortium name="The Broad Institute Genome Sequencing Center for Infectious Disease"/>
            <person name="Neafsey D."/>
            <person name="Cheeseman I."/>
            <person name="Volkman S."/>
            <person name="Adams J."/>
            <person name="Walker B."/>
            <person name="Young S.K."/>
            <person name="Zeng Q."/>
            <person name="Gargeya S."/>
            <person name="Fitzgerald M."/>
            <person name="Haas B."/>
            <person name="Abouelleil A."/>
            <person name="Alvarado L."/>
            <person name="Arachchi H.M."/>
            <person name="Berlin A.M."/>
            <person name="Chapman S.B."/>
            <person name="Dewar J."/>
            <person name="Goldberg J."/>
            <person name="Griggs A."/>
            <person name="Gujja S."/>
            <person name="Hansen M."/>
            <person name="Howarth C."/>
            <person name="Imamovic A."/>
            <person name="Larimer J."/>
            <person name="McCowan C."/>
            <person name="Murphy C."/>
            <person name="Neiman D."/>
            <person name="Pearson M."/>
            <person name="Priest M."/>
            <person name="Roberts A."/>
            <person name="Saif S."/>
            <person name="Shea T."/>
            <person name="Sisk P."/>
            <person name="Sykes S."/>
            <person name="Wortman J."/>
            <person name="Nusbaum C."/>
            <person name="Birren B."/>
        </authorList>
    </citation>
    <scope>NUCLEOTIDE SEQUENCE [LARGE SCALE GENOMIC DNA]</scope>
    <source>
        <strain evidence="4">Vietnam Oak-Knoll (FVO)</strain>
    </source>
</reference>
<feature type="transmembrane region" description="Helical" evidence="2">
    <location>
        <begin position="6"/>
        <end position="26"/>
    </location>
</feature>
<keyword evidence="2" id="KW-1133">Transmembrane helix</keyword>
<feature type="compositionally biased region" description="Basic and acidic residues" evidence="1">
    <location>
        <begin position="65"/>
        <end position="78"/>
    </location>
</feature>